<dbReference type="AlphaFoldDB" id="A0A6V3IDA6"/>
<evidence type="ECO:0000313" key="2">
    <source>
        <dbReference type="EMBL" id="CAE0643594.1"/>
    </source>
</evidence>
<protein>
    <submittedName>
        <fullName evidence="2">Uncharacterized protein</fullName>
    </submittedName>
</protein>
<gene>
    <name evidence="1" type="ORF">LGLO00237_LOCUS260</name>
    <name evidence="2" type="ORF">LGLO00237_LOCUS262</name>
</gene>
<sequence>MRKLLLLLPTQDMSLHWRMQSHRRQPKIDLRLSDALLRMKEKACSCTFIDQVQYRSTIRYCSRIEQYQEKKQPLLFGFGVESHPDVCSSAQKRDLSRSVSM</sequence>
<accession>A0A6V3IDA6</accession>
<dbReference type="EMBL" id="HBIV01000368">
    <property type="protein sequence ID" value="CAE0643594.1"/>
    <property type="molecule type" value="Transcribed_RNA"/>
</dbReference>
<reference evidence="2" key="1">
    <citation type="submission" date="2021-01" db="EMBL/GenBank/DDBJ databases">
        <authorList>
            <person name="Corre E."/>
            <person name="Pelletier E."/>
            <person name="Niang G."/>
            <person name="Scheremetjew M."/>
            <person name="Finn R."/>
            <person name="Kale V."/>
            <person name="Holt S."/>
            <person name="Cochrane G."/>
            <person name="Meng A."/>
            <person name="Brown T."/>
            <person name="Cohen L."/>
        </authorList>
    </citation>
    <scope>NUCLEOTIDE SEQUENCE</scope>
    <source>
        <strain evidence="2">CCCM811</strain>
    </source>
</reference>
<evidence type="ECO:0000313" key="1">
    <source>
        <dbReference type="EMBL" id="CAE0643592.1"/>
    </source>
</evidence>
<name>A0A6V3IDA6_9EUKA</name>
<dbReference type="EMBL" id="HBIV01000366">
    <property type="protein sequence ID" value="CAE0643592.1"/>
    <property type="molecule type" value="Transcribed_RNA"/>
</dbReference>
<proteinExistence type="predicted"/>
<organism evidence="2">
    <name type="scientific">Lotharella globosa</name>
    <dbReference type="NCBI Taxonomy" id="91324"/>
    <lineage>
        <taxon>Eukaryota</taxon>
        <taxon>Sar</taxon>
        <taxon>Rhizaria</taxon>
        <taxon>Cercozoa</taxon>
        <taxon>Chlorarachniophyceae</taxon>
        <taxon>Lotharella</taxon>
    </lineage>
</organism>